<dbReference type="Proteomes" id="UP000233551">
    <property type="component" value="Unassembled WGS sequence"/>
</dbReference>
<accession>A0A2I0JLZ2</accession>
<keyword evidence="2" id="KW-1185">Reference proteome</keyword>
<reference evidence="1 2" key="1">
    <citation type="submission" date="2017-11" db="EMBL/GenBank/DDBJ databases">
        <title>De-novo sequencing of pomegranate (Punica granatum L.) genome.</title>
        <authorList>
            <person name="Akparov Z."/>
            <person name="Amiraslanov A."/>
            <person name="Hajiyeva S."/>
            <person name="Abbasov M."/>
            <person name="Kaur K."/>
            <person name="Hamwieh A."/>
            <person name="Solovyev V."/>
            <person name="Salamov A."/>
            <person name="Braich B."/>
            <person name="Kosarev P."/>
            <person name="Mahmoud A."/>
            <person name="Hajiyev E."/>
            <person name="Babayeva S."/>
            <person name="Izzatullayeva V."/>
            <person name="Mammadov A."/>
            <person name="Mammadov A."/>
            <person name="Sharifova S."/>
            <person name="Ojaghi J."/>
            <person name="Eynullazada K."/>
            <person name="Bayramov B."/>
            <person name="Abdulazimova A."/>
            <person name="Shahmuradov I."/>
        </authorList>
    </citation>
    <scope>NUCLEOTIDE SEQUENCE [LARGE SCALE GENOMIC DNA]</scope>
    <source>
        <strain evidence="2">cv. AG2017</strain>
        <tissue evidence="1">Leaf</tissue>
    </source>
</reference>
<evidence type="ECO:0000313" key="2">
    <source>
        <dbReference type="Proteomes" id="UP000233551"/>
    </source>
</evidence>
<dbReference type="AlphaFoldDB" id="A0A2I0JLZ2"/>
<organism evidence="1 2">
    <name type="scientific">Punica granatum</name>
    <name type="common">Pomegranate</name>
    <dbReference type="NCBI Taxonomy" id="22663"/>
    <lineage>
        <taxon>Eukaryota</taxon>
        <taxon>Viridiplantae</taxon>
        <taxon>Streptophyta</taxon>
        <taxon>Embryophyta</taxon>
        <taxon>Tracheophyta</taxon>
        <taxon>Spermatophyta</taxon>
        <taxon>Magnoliopsida</taxon>
        <taxon>eudicotyledons</taxon>
        <taxon>Gunneridae</taxon>
        <taxon>Pentapetalae</taxon>
        <taxon>rosids</taxon>
        <taxon>malvids</taxon>
        <taxon>Myrtales</taxon>
        <taxon>Lythraceae</taxon>
        <taxon>Punica</taxon>
    </lineage>
</organism>
<evidence type="ECO:0000313" key="1">
    <source>
        <dbReference type="EMBL" id="PKI57288.1"/>
    </source>
</evidence>
<proteinExistence type="predicted"/>
<gene>
    <name evidence="1" type="ORF">CRG98_022327</name>
</gene>
<sequence length="105" mass="11265">MTNVGCIYKICCQKWLTSLWSPETSKTGFQASYEPEVNSDTRPCTCAQPLGDTAHVHLCAPVCTLAAACLLPSAPVPVTAFPRVVAVLPGRPLHVCMHVQLARTS</sequence>
<protein>
    <submittedName>
        <fullName evidence="1">Uncharacterized protein</fullName>
    </submittedName>
</protein>
<comment type="caution">
    <text evidence="1">The sequence shown here is derived from an EMBL/GenBank/DDBJ whole genome shotgun (WGS) entry which is preliminary data.</text>
</comment>
<name>A0A2I0JLZ2_PUNGR</name>
<dbReference type="EMBL" id="PGOL01001516">
    <property type="protein sequence ID" value="PKI57288.1"/>
    <property type="molecule type" value="Genomic_DNA"/>
</dbReference>